<dbReference type="PRINTS" id="PR00081">
    <property type="entry name" value="GDHRDH"/>
</dbReference>
<dbReference type="CDD" id="cd05344">
    <property type="entry name" value="BKR_like_SDR_like"/>
    <property type="match status" value="1"/>
</dbReference>
<dbReference type="PANTHER" id="PTHR42879:SF6">
    <property type="entry name" value="NADPH-DEPENDENT REDUCTASE BACG"/>
    <property type="match status" value="1"/>
</dbReference>
<dbReference type="InterPro" id="IPR036291">
    <property type="entry name" value="NAD(P)-bd_dom_sf"/>
</dbReference>
<dbReference type="EMBL" id="JAATJS010000001">
    <property type="protein sequence ID" value="NIX75055.1"/>
    <property type="molecule type" value="Genomic_DNA"/>
</dbReference>
<dbReference type="RefSeq" id="WP_167670863.1">
    <property type="nucleotide sequence ID" value="NZ_JAATJS010000001.1"/>
</dbReference>
<evidence type="ECO:0000313" key="2">
    <source>
        <dbReference type="EMBL" id="NIX75055.1"/>
    </source>
</evidence>
<dbReference type="PANTHER" id="PTHR42879">
    <property type="entry name" value="3-OXOACYL-(ACYL-CARRIER-PROTEIN) REDUCTASE"/>
    <property type="match status" value="1"/>
</dbReference>
<comment type="similarity">
    <text evidence="1">Belongs to the short-chain dehydrogenases/reductases (SDR) family.</text>
</comment>
<evidence type="ECO:0000313" key="3">
    <source>
        <dbReference type="Proteomes" id="UP000707352"/>
    </source>
</evidence>
<sequence length="258" mass="26299">MKTGLDGKRALVLGASKGLGFGIAQGLVEEGARVAIASRAMEGSKAAADKIGRGAIPLICDTGKSEQIDALAKDAVSALGGVDILVLNSGGPPPGKAQGVASEQWRTSFDAMFVNLVRLADHLLPGMIERKFGRIISVISSGVIQPIPNLAISNAIRPALVGWGKTLASEVASSGVTVNAIAPGRIATDRLKQLDAANAERTGRSIEDVAAAARAGIPAGRYGEIEEFGAAAVFLASEKASFVTGSILRVDGGQISCT</sequence>
<gene>
    <name evidence="2" type="ORF">HB375_00320</name>
</gene>
<name>A0ABX0V5E0_9HYPH</name>
<dbReference type="Proteomes" id="UP000707352">
    <property type="component" value="Unassembled WGS sequence"/>
</dbReference>
<proteinExistence type="inferred from homology"/>
<dbReference type="Gene3D" id="3.40.50.720">
    <property type="entry name" value="NAD(P)-binding Rossmann-like Domain"/>
    <property type="match status" value="1"/>
</dbReference>
<evidence type="ECO:0000256" key="1">
    <source>
        <dbReference type="ARBA" id="ARBA00006484"/>
    </source>
</evidence>
<dbReference type="SUPFAM" id="SSF51735">
    <property type="entry name" value="NAD(P)-binding Rossmann-fold domains"/>
    <property type="match status" value="1"/>
</dbReference>
<accession>A0ABX0V5E0</accession>
<comment type="caution">
    <text evidence="2">The sequence shown here is derived from an EMBL/GenBank/DDBJ whole genome shotgun (WGS) entry which is preliminary data.</text>
</comment>
<keyword evidence="3" id="KW-1185">Reference proteome</keyword>
<protein>
    <submittedName>
        <fullName evidence="2">SDR family oxidoreductase</fullName>
    </submittedName>
</protein>
<dbReference type="InterPro" id="IPR050259">
    <property type="entry name" value="SDR"/>
</dbReference>
<reference evidence="2 3" key="1">
    <citation type="submission" date="2020-03" db="EMBL/GenBank/DDBJ databases">
        <title>The genome sequence of Microvirga sp. c23x22.</title>
        <authorList>
            <person name="Zhang X."/>
        </authorList>
    </citation>
    <scope>NUCLEOTIDE SEQUENCE [LARGE SCALE GENOMIC DNA]</scope>
    <source>
        <strain evidence="3">c23x22</strain>
    </source>
</reference>
<dbReference type="InterPro" id="IPR002347">
    <property type="entry name" value="SDR_fam"/>
</dbReference>
<dbReference type="Pfam" id="PF13561">
    <property type="entry name" value="adh_short_C2"/>
    <property type="match status" value="1"/>
</dbReference>
<organism evidence="2 3">
    <name type="scientific">Microvirga terricola</name>
    <dbReference type="NCBI Taxonomy" id="2719797"/>
    <lineage>
        <taxon>Bacteria</taxon>
        <taxon>Pseudomonadati</taxon>
        <taxon>Pseudomonadota</taxon>
        <taxon>Alphaproteobacteria</taxon>
        <taxon>Hyphomicrobiales</taxon>
        <taxon>Methylobacteriaceae</taxon>
        <taxon>Microvirga</taxon>
    </lineage>
</organism>